<gene>
    <name evidence="2" type="ORF">TOPH_07002</name>
</gene>
<dbReference type="InterPro" id="IPR051807">
    <property type="entry name" value="Sec-metab_biosynth-assoc"/>
</dbReference>
<dbReference type="InterPro" id="IPR011008">
    <property type="entry name" value="Dimeric_a/b-barrel"/>
</dbReference>
<comment type="caution">
    <text evidence="2">The sequence shown here is derived from an EMBL/GenBank/DDBJ whole genome shotgun (WGS) entry which is preliminary data.</text>
</comment>
<evidence type="ECO:0000313" key="3">
    <source>
        <dbReference type="Proteomes" id="UP000036947"/>
    </source>
</evidence>
<dbReference type="PANTHER" id="PTHR33606">
    <property type="entry name" value="PROTEIN YCII"/>
    <property type="match status" value="1"/>
</dbReference>
<dbReference type="InterPro" id="IPR005545">
    <property type="entry name" value="YCII"/>
</dbReference>
<organism evidence="2 3">
    <name type="scientific">Tolypocladium ophioglossoides (strain CBS 100239)</name>
    <name type="common">Snaketongue truffleclub</name>
    <name type="synonym">Elaphocordyceps ophioglossoides</name>
    <dbReference type="NCBI Taxonomy" id="1163406"/>
    <lineage>
        <taxon>Eukaryota</taxon>
        <taxon>Fungi</taxon>
        <taxon>Dikarya</taxon>
        <taxon>Ascomycota</taxon>
        <taxon>Pezizomycotina</taxon>
        <taxon>Sordariomycetes</taxon>
        <taxon>Hypocreomycetidae</taxon>
        <taxon>Hypocreales</taxon>
        <taxon>Ophiocordycipitaceae</taxon>
        <taxon>Tolypocladium</taxon>
    </lineage>
</organism>
<dbReference type="AlphaFoldDB" id="A0A0L0N2Z5"/>
<dbReference type="STRING" id="1163406.A0A0L0N2Z5"/>
<evidence type="ECO:0000313" key="2">
    <source>
        <dbReference type="EMBL" id="KND88374.1"/>
    </source>
</evidence>
<evidence type="ECO:0000259" key="1">
    <source>
        <dbReference type="Pfam" id="PF03795"/>
    </source>
</evidence>
<dbReference type="EMBL" id="LFRF01000026">
    <property type="protein sequence ID" value="KND88374.1"/>
    <property type="molecule type" value="Genomic_DNA"/>
</dbReference>
<feature type="domain" description="YCII-related" evidence="1">
    <location>
        <begin position="33"/>
        <end position="120"/>
    </location>
</feature>
<name>A0A0L0N2Z5_TOLOC</name>
<dbReference type="Proteomes" id="UP000036947">
    <property type="component" value="Unassembled WGS sequence"/>
</dbReference>
<accession>A0A0L0N2Z5</accession>
<protein>
    <recommendedName>
        <fullName evidence="1">YCII-related domain-containing protein</fullName>
    </recommendedName>
</protein>
<dbReference type="Pfam" id="PF03795">
    <property type="entry name" value="YCII"/>
    <property type="match status" value="1"/>
</dbReference>
<proteinExistence type="predicted"/>
<dbReference type="SUPFAM" id="SSF54909">
    <property type="entry name" value="Dimeric alpha+beta barrel"/>
    <property type="match status" value="1"/>
</dbReference>
<dbReference type="PANTHER" id="PTHR33606:SF3">
    <property type="entry name" value="PROTEIN YCII"/>
    <property type="match status" value="1"/>
</dbReference>
<sequence>MLARLAAPRLTSLLFRPQRQIRTMASSARTYEFLVIVPDKPGMHTKRLEVRPLHFKNMGPNVESGAWKMGGALLNSVPEDDDATNFDFMGSTFVCLAESKEAVLKQVKEDVYATSGAQIYPFKCAFRNP</sequence>
<dbReference type="Gene3D" id="3.30.70.1060">
    <property type="entry name" value="Dimeric alpha+beta barrel"/>
    <property type="match status" value="1"/>
</dbReference>
<dbReference type="OrthoDB" id="5519740at2759"/>
<keyword evidence="3" id="KW-1185">Reference proteome</keyword>
<reference evidence="2 3" key="1">
    <citation type="journal article" date="2015" name="BMC Genomics">
        <title>The genome of the truffle-parasite Tolypocladium ophioglossoides and the evolution of antifungal peptaibiotics.</title>
        <authorList>
            <person name="Quandt C.A."/>
            <person name="Bushley K.E."/>
            <person name="Spatafora J.W."/>
        </authorList>
    </citation>
    <scope>NUCLEOTIDE SEQUENCE [LARGE SCALE GENOMIC DNA]</scope>
    <source>
        <strain evidence="2 3">CBS 100239</strain>
    </source>
</reference>